<comment type="subcellular location">
    <subcellularLocation>
        <location evidence="1">Cell membrane</location>
        <topology evidence="1">Single-pass membrane protein</topology>
    </subcellularLocation>
</comment>
<keyword evidence="6" id="KW-0812">Transmembrane</keyword>
<dbReference type="InterPro" id="IPR008271">
    <property type="entry name" value="Ser/Thr_kinase_AS"/>
</dbReference>
<comment type="catalytic activity">
    <reaction evidence="13">
        <text>L-seryl-[protein] + ATP = O-phospho-L-seryl-[protein] + ADP + H(+)</text>
        <dbReference type="Rhea" id="RHEA:17989"/>
        <dbReference type="Rhea" id="RHEA-COMP:9863"/>
        <dbReference type="Rhea" id="RHEA-COMP:11604"/>
        <dbReference type="ChEBI" id="CHEBI:15378"/>
        <dbReference type="ChEBI" id="CHEBI:29999"/>
        <dbReference type="ChEBI" id="CHEBI:30616"/>
        <dbReference type="ChEBI" id="CHEBI:83421"/>
        <dbReference type="ChEBI" id="CHEBI:456216"/>
        <dbReference type="EC" id="2.7.11.1"/>
    </reaction>
</comment>
<keyword evidence="7" id="KW-0547">Nucleotide-binding</keyword>
<evidence type="ECO:0000256" key="1">
    <source>
        <dbReference type="ARBA" id="ARBA00004162"/>
    </source>
</evidence>
<dbReference type="PROSITE" id="PS00108">
    <property type="entry name" value="PROTEIN_KINASE_ST"/>
    <property type="match status" value="1"/>
</dbReference>
<keyword evidence="10" id="KW-1133">Transmembrane helix</keyword>
<evidence type="ECO:0000256" key="12">
    <source>
        <dbReference type="ARBA" id="ARBA00047899"/>
    </source>
</evidence>
<dbReference type="SUPFAM" id="SSF56112">
    <property type="entry name" value="Protein kinase-like (PK-like)"/>
    <property type="match status" value="1"/>
</dbReference>
<organism evidence="15 16">
    <name type="scientific">Hevea brasiliensis</name>
    <name type="common">Para rubber tree</name>
    <name type="synonym">Siphonia brasiliensis</name>
    <dbReference type="NCBI Taxonomy" id="3981"/>
    <lineage>
        <taxon>Eukaryota</taxon>
        <taxon>Viridiplantae</taxon>
        <taxon>Streptophyta</taxon>
        <taxon>Embryophyta</taxon>
        <taxon>Tracheophyta</taxon>
        <taxon>Spermatophyta</taxon>
        <taxon>Magnoliopsida</taxon>
        <taxon>eudicotyledons</taxon>
        <taxon>Gunneridae</taxon>
        <taxon>Pentapetalae</taxon>
        <taxon>rosids</taxon>
        <taxon>fabids</taxon>
        <taxon>Malpighiales</taxon>
        <taxon>Euphorbiaceae</taxon>
        <taxon>Crotonoideae</taxon>
        <taxon>Micrandreae</taxon>
        <taxon>Hevea</taxon>
    </lineage>
</organism>
<dbReference type="InterPro" id="IPR011009">
    <property type="entry name" value="Kinase-like_dom_sf"/>
</dbReference>
<evidence type="ECO:0000256" key="9">
    <source>
        <dbReference type="ARBA" id="ARBA00022840"/>
    </source>
</evidence>
<name>A0A6A6KK17_HEVBR</name>
<comment type="catalytic activity">
    <reaction evidence="12">
        <text>L-threonyl-[protein] + ATP = O-phospho-L-threonyl-[protein] + ADP + H(+)</text>
        <dbReference type="Rhea" id="RHEA:46608"/>
        <dbReference type="Rhea" id="RHEA-COMP:11060"/>
        <dbReference type="Rhea" id="RHEA-COMP:11605"/>
        <dbReference type="ChEBI" id="CHEBI:15378"/>
        <dbReference type="ChEBI" id="CHEBI:30013"/>
        <dbReference type="ChEBI" id="CHEBI:30616"/>
        <dbReference type="ChEBI" id="CHEBI:61977"/>
        <dbReference type="ChEBI" id="CHEBI:456216"/>
        <dbReference type="EC" id="2.7.11.1"/>
    </reaction>
</comment>
<dbReference type="Pfam" id="PF07714">
    <property type="entry name" value="PK_Tyr_Ser-Thr"/>
    <property type="match status" value="1"/>
</dbReference>
<feature type="domain" description="Protein kinase" evidence="14">
    <location>
        <begin position="1"/>
        <end position="365"/>
    </location>
</feature>
<evidence type="ECO:0000313" key="16">
    <source>
        <dbReference type="Proteomes" id="UP000467840"/>
    </source>
</evidence>
<dbReference type="InterPro" id="IPR000719">
    <property type="entry name" value="Prot_kinase_dom"/>
</dbReference>
<evidence type="ECO:0000313" key="15">
    <source>
        <dbReference type="EMBL" id="KAF2288794.1"/>
    </source>
</evidence>
<protein>
    <recommendedName>
        <fullName evidence="2">non-specific serine/threonine protein kinase</fullName>
        <ecNumber evidence="2">2.7.11.1</ecNumber>
    </recommendedName>
</protein>
<dbReference type="PROSITE" id="PS50011">
    <property type="entry name" value="PROTEIN_KINASE_DOM"/>
    <property type="match status" value="1"/>
</dbReference>
<evidence type="ECO:0000256" key="10">
    <source>
        <dbReference type="ARBA" id="ARBA00022989"/>
    </source>
</evidence>
<keyword evidence="3" id="KW-1003">Cell membrane</keyword>
<keyword evidence="8" id="KW-0418">Kinase</keyword>
<keyword evidence="16" id="KW-1185">Reference proteome</keyword>
<dbReference type="PANTHER" id="PTHR47982">
    <property type="entry name" value="PROLINE-RICH RECEPTOR-LIKE PROTEIN KINASE PERK4"/>
    <property type="match status" value="1"/>
</dbReference>
<evidence type="ECO:0000256" key="6">
    <source>
        <dbReference type="ARBA" id="ARBA00022692"/>
    </source>
</evidence>
<dbReference type="AlphaFoldDB" id="A0A6A6KK17"/>
<evidence type="ECO:0000256" key="13">
    <source>
        <dbReference type="ARBA" id="ARBA00048679"/>
    </source>
</evidence>
<dbReference type="EC" id="2.7.11.1" evidence="2"/>
<comment type="caution">
    <text evidence="15">The sequence shown here is derived from an EMBL/GenBank/DDBJ whole genome shotgun (WGS) entry which is preliminary data.</text>
</comment>
<evidence type="ECO:0000256" key="4">
    <source>
        <dbReference type="ARBA" id="ARBA00022527"/>
    </source>
</evidence>
<gene>
    <name evidence="15" type="ORF">GH714_014171</name>
</gene>
<dbReference type="GO" id="GO:0005524">
    <property type="term" value="F:ATP binding"/>
    <property type="evidence" value="ECO:0007669"/>
    <property type="project" value="UniProtKB-KW"/>
</dbReference>
<dbReference type="InterPro" id="IPR001245">
    <property type="entry name" value="Ser-Thr/Tyr_kinase_cat_dom"/>
</dbReference>
<keyword evidence="5" id="KW-0808">Transferase</keyword>
<dbReference type="Gene3D" id="1.10.510.10">
    <property type="entry name" value="Transferase(Phosphotransferase) domain 1"/>
    <property type="match status" value="2"/>
</dbReference>
<evidence type="ECO:0000256" key="5">
    <source>
        <dbReference type="ARBA" id="ARBA00022679"/>
    </source>
</evidence>
<evidence type="ECO:0000256" key="3">
    <source>
        <dbReference type="ARBA" id="ARBA00022475"/>
    </source>
</evidence>
<keyword evidence="4" id="KW-0723">Serine/threonine-protein kinase</keyword>
<evidence type="ECO:0000259" key="14">
    <source>
        <dbReference type="PROSITE" id="PS50011"/>
    </source>
</evidence>
<proteinExistence type="predicted"/>
<dbReference type="Proteomes" id="UP000467840">
    <property type="component" value="Chromosome 8"/>
</dbReference>
<sequence length="365" mass="40630">MIQLSTGVDVAIFAADVRDFDSIQKVVAEQALLCFGGESSKFGLRGLAEALQQEVIADDIHVSLIFPPDTETPGLAEVELVWKYRKVARTKEIASIQYHPHVAFVPAAAAFDNVMEIWTLIKFTRDSTVATIITGVASWIVTGGGQVLLTKDITEQSKRPIKFHMEEDTKLQYSQLNKFSWQELQVSTNGFSNENILDQGPSQPLLDWPIRRQIALGSAKGLSYLHEHCNPRIIHCDVKAANIFLDDNFEAFVGDFAVKRFVKENKLEVLVDPNLGNNYVGAEIEQLMQIALLCTHGLPEYRPKMSEVVRMVESVGLAERNTNQNSSQARYTTQVDSRNVATKEFISDSPLDESASIDLSKLGTE</sequence>
<keyword evidence="11" id="KW-0472">Membrane</keyword>
<reference evidence="15 16" key="1">
    <citation type="journal article" date="2020" name="Mol. Plant">
        <title>The Chromosome-Based Rubber Tree Genome Provides New Insights into Spurge Genome Evolution and Rubber Biosynthesis.</title>
        <authorList>
            <person name="Liu J."/>
            <person name="Shi C."/>
            <person name="Shi C.C."/>
            <person name="Li W."/>
            <person name="Zhang Q.J."/>
            <person name="Zhang Y."/>
            <person name="Li K."/>
            <person name="Lu H.F."/>
            <person name="Shi C."/>
            <person name="Zhu S.T."/>
            <person name="Xiao Z.Y."/>
            <person name="Nan H."/>
            <person name="Yue Y."/>
            <person name="Zhu X.G."/>
            <person name="Wu Y."/>
            <person name="Hong X.N."/>
            <person name="Fan G.Y."/>
            <person name="Tong Y."/>
            <person name="Zhang D."/>
            <person name="Mao C.L."/>
            <person name="Liu Y.L."/>
            <person name="Hao S.J."/>
            <person name="Liu W.Q."/>
            <person name="Lv M.Q."/>
            <person name="Zhang H.B."/>
            <person name="Liu Y."/>
            <person name="Hu-Tang G.R."/>
            <person name="Wang J.P."/>
            <person name="Wang J.H."/>
            <person name="Sun Y.H."/>
            <person name="Ni S.B."/>
            <person name="Chen W.B."/>
            <person name="Zhang X.C."/>
            <person name="Jiao Y.N."/>
            <person name="Eichler E.E."/>
            <person name="Li G.H."/>
            <person name="Liu X."/>
            <person name="Gao L.Z."/>
        </authorList>
    </citation>
    <scope>NUCLEOTIDE SEQUENCE [LARGE SCALE GENOMIC DNA]</scope>
    <source>
        <strain evidence="16">cv. GT1</strain>
        <tissue evidence="15">Leaf</tissue>
    </source>
</reference>
<keyword evidence="9" id="KW-0067">ATP-binding</keyword>
<dbReference type="EMBL" id="JAAGAX010000016">
    <property type="protein sequence ID" value="KAF2288794.1"/>
    <property type="molecule type" value="Genomic_DNA"/>
</dbReference>
<evidence type="ECO:0000256" key="7">
    <source>
        <dbReference type="ARBA" id="ARBA00022741"/>
    </source>
</evidence>
<evidence type="ECO:0000256" key="11">
    <source>
        <dbReference type="ARBA" id="ARBA00023136"/>
    </source>
</evidence>
<dbReference type="PANTHER" id="PTHR47982:SF35">
    <property type="entry name" value="PROLINE-RICH RECEPTOR-LIKE PROTEIN KINASE PERK1-RELATED"/>
    <property type="match status" value="1"/>
</dbReference>
<evidence type="ECO:0000256" key="8">
    <source>
        <dbReference type="ARBA" id="ARBA00022777"/>
    </source>
</evidence>
<dbReference type="GO" id="GO:0004674">
    <property type="term" value="F:protein serine/threonine kinase activity"/>
    <property type="evidence" value="ECO:0007669"/>
    <property type="project" value="UniProtKB-KW"/>
</dbReference>
<dbReference type="GO" id="GO:0005886">
    <property type="term" value="C:plasma membrane"/>
    <property type="evidence" value="ECO:0007669"/>
    <property type="project" value="UniProtKB-SubCell"/>
</dbReference>
<dbReference type="InterPro" id="IPR047117">
    <property type="entry name" value="PERK1-13-like"/>
</dbReference>
<accession>A0A6A6KK17</accession>
<evidence type="ECO:0000256" key="2">
    <source>
        <dbReference type="ARBA" id="ARBA00012513"/>
    </source>
</evidence>